<feature type="domain" description="HAMP" evidence="7">
    <location>
        <begin position="214"/>
        <end position="266"/>
    </location>
</feature>
<comment type="similarity">
    <text evidence="3">Belongs to the methyl-accepting chemotaxis (MCP) protein family.</text>
</comment>
<evidence type="ECO:0000259" key="6">
    <source>
        <dbReference type="PROSITE" id="PS50111"/>
    </source>
</evidence>
<dbReference type="GO" id="GO:0016020">
    <property type="term" value="C:membrane"/>
    <property type="evidence" value="ECO:0007669"/>
    <property type="project" value="UniProtKB-SubCell"/>
</dbReference>
<dbReference type="InterPro" id="IPR003660">
    <property type="entry name" value="HAMP_dom"/>
</dbReference>
<sequence length="543" mass="59542">MLFNINNISVRKQVLLPVVMICLIMLIAFVVVTKESRQQRALSNEVTFSALSEKSIAQDVLKNTYQVRVSAIYSLYDQTVLANLDSAVRTGFSNNNRLLDQLSQNEYLSSYISTIRNKMQAYQDFIDRDLKPFVARKNAGKVTISDEEKLASRFRNVGSELIEAIDQLATAIEEDVKVELKSVESDYRQMMQGVMVVMAVIVGVGLMIAWYLSGLIINPIMSVCGALKRVAQGDLSVRTEELGDNEITQLSHDLNLTLGKLNETIDSLNRISHEVASASTELAEVMVSAQNNAQSELSEIEQVASAVNELSSTAENVSGNASEADTCSKQSHKMVNEGLSVFAQSEQASRETMVKMTEAAQVVTHLREQSEEVSKVIEVIQSISEQTNLLALNAAIEAARAGESGRGFAVVADEVRMLAARTQDSTREIQAIIEDLQHQSSGANEGMQESLKMLQQAEELNGVANEVLGGITDAIDMIGDMNTEVATAAEQQSQVTQNINQNVVNMSELVNLNVVGITQSASASEELSRLAEQQRKQLEFFRC</sequence>
<comment type="caution">
    <text evidence="8">The sequence shown here is derived from an EMBL/GenBank/DDBJ whole genome shotgun (WGS) entry which is preliminary data.</text>
</comment>
<protein>
    <recommendedName>
        <fullName evidence="10">Chemotaxis protein</fullName>
    </recommendedName>
</protein>
<dbReference type="AlphaFoldDB" id="A0A1Q9GZ55"/>
<dbReference type="CDD" id="cd11386">
    <property type="entry name" value="MCP_signal"/>
    <property type="match status" value="1"/>
</dbReference>
<dbReference type="FunFam" id="1.10.287.950:FF:000001">
    <property type="entry name" value="Methyl-accepting chemotaxis sensory transducer"/>
    <property type="match status" value="1"/>
</dbReference>
<accession>A0A1Q9GZ55</accession>
<evidence type="ECO:0000313" key="8">
    <source>
        <dbReference type="EMBL" id="OLQ80545.1"/>
    </source>
</evidence>
<dbReference type="PROSITE" id="PS50111">
    <property type="entry name" value="CHEMOTAXIS_TRANSDUC_2"/>
    <property type="match status" value="1"/>
</dbReference>
<name>A0A1Q9GZ55_9GAMM</name>
<evidence type="ECO:0000259" key="7">
    <source>
        <dbReference type="PROSITE" id="PS50885"/>
    </source>
</evidence>
<dbReference type="GO" id="GO:0006935">
    <property type="term" value="P:chemotaxis"/>
    <property type="evidence" value="ECO:0007669"/>
    <property type="project" value="InterPro"/>
</dbReference>
<dbReference type="SMART" id="SM00283">
    <property type="entry name" value="MA"/>
    <property type="match status" value="1"/>
</dbReference>
<keyword evidence="5" id="KW-0812">Transmembrane</keyword>
<dbReference type="InterPro" id="IPR004089">
    <property type="entry name" value="MCPsignal_dom"/>
</dbReference>
<keyword evidence="5" id="KW-1133">Transmembrane helix</keyword>
<dbReference type="PANTHER" id="PTHR32089">
    <property type="entry name" value="METHYL-ACCEPTING CHEMOTAXIS PROTEIN MCPB"/>
    <property type="match status" value="1"/>
</dbReference>
<dbReference type="PANTHER" id="PTHR32089:SF33">
    <property type="entry name" value="TOXIN COREGULATED PILUS BIOSYNTHESIS PROTEIN I"/>
    <property type="match status" value="1"/>
</dbReference>
<evidence type="ECO:0000256" key="3">
    <source>
        <dbReference type="ARBA" id="ARBA00029447"/>
    </source>
</evidence>
<dbReference type="PRINTS" id="PR00260">
    <property type="entry name" value="CHEMTRNSDUCR"/>
</dbReference>
<dbReference type="RefSeq" id="WP_075762265.1">
    <property type="nucleotide sequence ID" value="NZ_MJIL01000046.1"/>
</dbReference>
<dbReference type="GO" id="GO:0007165">
    <property type="term" value="P:signal transduction"/>
    <property type="evidence" value="ECO:0007669"/>
    <property type="project" value="UniProtKB-KW"/>
</dbReference>
<dbReference type="Pfam" id="PF00672">
    <property type="entry name" value="HAMP"/>
    <property type="match status" value="1"/>
</dbReference>
<feature type="transmembrane region" description="Helical" evidence="5">
    <location>
        <begin position="14"/>
        <end position="32"/>
    </location>
</feature>
<keyword evidence="9" id="KW-1185">Reference proteome</keyword>
<feature type="transmembrane region" description="Helical" evidence="5">
    <location>
        <begin position="194"/>
        <end position="212"/>
    </location>
</feature>
<dbReference type="GO" id="GO:0004888">
    <property type="term" value="F:transmembrane signaling receptor activity"/>
    <property type="evidence" value="ECO:0007669"/>
    <property type="project" value="InterPro"/>
</dbReference>
<dbReference type="EMBL" id="MJIL01000046">
    <property type="protein sequence ID" value="OLQ80545.1"/>
    <property type="molecule type" value="Genomic_DNA"/>
</dbReference>
<dbReference type="OrthoDB" id="7054443at2"/>
<dbReference type="PROSITE" id="PS50885">
    <property type="entry name" value="HAMP"/>
    <property type="match status" value="1"/>
</dbReference>
<evidence type="ECO:0000256" key="1">
    <source>
        <dbReference type="ARBA" id="ARBA00004370"/>
    </source>
</evidence>
<keyword evidence="2 4" id="KW-0807">Transducer</keyword>
<dbReference type="Proteomes" id="UP000186905">
    <property type="component" value="Unassembled WGS sequence"/>
</dbReference>
<dbReference type="Gene3D" id="1.10.287.950">
    <property type="entry name" value="Methyl-accepting chemotaxis protein"/>
    <property type="match status" value="1"/>
</dbReference>
<dbReference type="CDD" id="cd06225">
    <property type="entry name" value="HAMP"/>
    <property type="match status" value="1"/>
</dbReference>
<evidence type="ECO:0000256" key="2">
    <source>
        <dbReference type="ARBA" id="ARBA00023224"/>
    </source>
</evidence>
<evidence type="ECO:0000256" key="5">
    <source>
        <dbReference type="SAM" id="Phobius"/>
    </source>
</evidence>
<keyword evidence="5" id="KW-0472">Membrane</keyword>
<gene>
    <name evidence="8" type="ORF">BIT28_15845</name>
</gene>
<feature type="domain" description="Methyl-accepting transducer" evidence="6">
    <location>
        <begin position="271"/>
        <end position="507"/>
    </location>
</feature>
<dbReference type="SMART" id="SM00304">
    <property type="entry name" value="HAMP"/>
    <property type="match status" value="1"/>
</dbReference>
<organism evidence="8 9">
    <name type="scientific">Photobacterium proteolyticum</name>
    <dbReference type="NCBI Taxonomy" id="1903952"/>
    <lineage>
        <taxon>Bacteria</taxon>
        <taxon>Pseudomonadati</taxon>
        <taxon>Pseudomonadota</taxon>
        <taxon>Gammaproteobacteria</taxon>
        <taxon>Vibrionales</taxon>
        <taxon>Vibrionaceae</taxon>
        <taxon>Photobacterium</taxon>
    </lineage>
</organism>
<comment type="subcellular location">
    <subcellularLocation>
        <location evidence="1">Membrane</location>
    </subcellularLocation>
</comment>
<evidence type="ECO:0000313" key="9">
    <source>
        <dbReference type="Proteomes" id="UP000186905"/>
    </source>
</evidence>
<dbReference type="Pfam" id="PF00015">
    <property type="entry name" value="MCPsignal"/>
    <property type="match status" value="1"/>
</dbReference>
<dbReference type="STRING" id="1903952.BIT28_15845"/>
<evidence type="ECO:0008006" key="10">
    <source>
        <dbReference type="Google" id="ProtNLM"/>
    </source>
</evidence>
<dbReference type="InterPro" id="IPR004090">
    <property type="entry name" value="Chemotax_Me-accpt_rcpt"/>
</dbReference>
<evidence type="ECO:0000256" key="4">
    <source>
        <dbReference type="PROSITE-ProRule" id="PRU00284"/>
    </source>
</evidence>
<proteinExistence type="inferred from homology"/>
<dbReference type="SUPFAM" id="SSF58104">
    <property type="entry name" value="Methyl-accepting chemotaxis protein (MCP) signaling domain"/>
    <property type="match status" value="1"/>
</dbReference>
<reference evidence="8 9" key="1">
    <citation type="submission" date="2016-09" db="EMBL/GenBank/DDBJ databases">
        <title>Photobacterium proteolyticum sp. nov. a protease producing bacterium isolated from ocean sediments of Laizhou Bay.</title>
        <authorList>
            <person name="Li Y."/>
        </authorList>
    </citation>
    <scope>NUCLEOTIDE SEQUENCE [LARGE SCALE GENOMIC DNA]</scope>
    <source>
        <strain evidence="8 9">13-12</strain>
    </source>
</reference>